<proteinExistence type="predicted"/>
<dbReference type="Pfam" id="PF01872">
    <property type="entry name" value="RibD_C"/>
    <property type="match status" value="1"/>
</dbReference>
<organism evidence="2 3">
    <name type="scientific">Microbacterium jejuense</name>
    <dbReference type="NCBI Taxonomy" id="1263637"/>
    <lineage>
        <taxon>Bacteria</taxon>
        <taxon>Bacillati</taxon>
        <taxon>Actinomycetota</taxon>
        <taxon>Actinomycetes</taxon>
        <taxon>Micrococcales</taxon>
        <taxon>Microbacteriaceae</taxon>
        <taxon>Microbacterium</taxon>
    </lineage>
</organism>
<keyword evidence="3" id="KW-1185">Reference proteome</keyword>
<protein>
    <submittedName>
        <fullName evidence="2">Dihydrofolate reductase family protein</fullName>
    </submittedName>
</protein>
<dbReference type="Proteomes" id="UP001196843">
    <property type="component" value="Unassembled WGS sequence"/>
</dbReference>
<dbReference type="InterPro" id="IPR050765">
    <property type="entry name" value="Riboflavin_Biosynth_HTPR"/>
</dbReference>
<dbReference type="InterPro" id="IPR002734">
    <property type="entry name" value="RibDG_C"/>
</dbReference>
<dbReference type="SUPFAM" id="SSF53597">
    <property type="entry name" value="Dihydrofolate reductase-like"/>
    <property type="match status" value="1"/>
</dbReference>
<evidence type="ECO:0000313" key="2">
    <source>
        <dbReference type="EMBL" id="MBW9092577.1"/>
    </source>
</evidence>
<evidence type="ECO:0000313" key="3">
    <source>
        <dbReference type="Proteomes" id="UP001196843"/>
    </source>
</evidence>
<dbReference type="Gene3D" id="3.40.430.10">
    <property type="entry name" value="Dihydrofolate Reductase, subunit A"/>
    <property type="match status" value="1"/>
</dbReference>
<reference evidence="2 3" key="1">
    <citation type="journal article" date="2021" name="MBio">
        <title>Poor Competitiveness of Bradyrhizobium in Pigeon Pea Root Colonization in Indian Soils.</title>
        <authorList>
            <person name="Chalasani D."/>
            <person name="Basu A."/>
            <person name="Pullabhotla S.V.S.R.N."/>
            <person name="Jorrin B."/>
            <person name="Neal A.L."/>
            <person name="Poole P.S."/>
            <person name="Podile A.R."/>
            <person name="Tkacz A."/>
        </authorList>
    </citation>
    <scope>NUCLEOTIDE SEQUENCE [LARGE SCALE GENOMIC DNA]</scope>
    <source>
        <strain evidence="2 3">HU14</strain>
    </source>
</reference>
<gene>
    <name evidence="2" type="ORF">JNB62_02640</name>
</gene>
<sequence length="193" mass="20330">MFAETAGSAETTTGAGATTFHAFLGCSLDGFIAGPHGELDWLLAFDERLGDAGYEDFFASIDVLAMGRASYDTMRNSDPEFYRGKPIHVLSTTMPAGPQPAMGRSSVTVHPDIASLREALATAGVRRAYVDGGRTVQAFIAEGLLADIIITRVPVLIGDGIPLFGAVPAAVYPTLVDSRQINAGAVQSTYRFG</sequence>
<feature type="domain" description="Bacterial bifunctional deaminase-reductase C-terminal" evidence="1">
    <location>
        <begin position="24"/>
        <end position="184"/>
    </location>
</feature>
<dbReference type="PANTHER" id="PTHR38011">
    <property type="entry name" value="DIHYDROFOLATE REDUCTASE FAMILY PROTEIN (AFU_ORTHOLOGUE AFUA_8G06820)"/>
    <property type="match status" value="1"/>
</dbReference>
<accession>A0ABS7HK33</accession>
<dbReference type="RefSeq" id="WP_220299332.1">
    <property type="nucleotide sequence ID" value="NZ_JAEUAW010000002.1"/>
</dbReference>
<name>A0ABS7HK33_9MICO</name>
<dbReference type="EMBL" id="JAEUAW010000002">
    <property type="protein sequence ID" value="MBW9092577.1"/>
    <property type="molecule type" value="Genomic_DNA"/>
</dbReference>
<dbReference type="PANTHER" id="PTHR38011:SF11">
    <property type="entry name" value="2,5-DIAMINO-6-RIBOSYLAMINO-4(3H)-PYRIMIDINONE 5'-PHOSPHATE REDUCTASE"/>
    <property type="match status" value="1"/>
</dbReference>
<comment type="caution">
    <text evidence="2">The sequence shown here is derived from an EMBL/GenBank/DDBJ whole genome shotgun (WGS) entry which is preliminary data.</text>
</comment>
<evidence type="ECO:0000259" key="1">
    <source>
        <dbReference type="Pfam" id="PF01872"/>
    </source>
</evidence>
<dbReference type="InterPro" id="IPR024072">
    <property type="entry name" value="DHFR-like_dom_sf"/>
</dbReference>